<dbReference type="EMBL" id="FRCA01000005">
    <property type="protein sequence ID" value="SHM08061.1"/>
    <property type="molecule type" value="Genomic_DNA"/>
</dbReference>
<evidence type="ECO:0000313" key="3">
    <source>
        <dbReference type="Proteomes" id="UP000184123"/>
    </source>
</evidence>
<dbReference type="SUPFAM" id="SSF53448">
    <property type="entry name" value="Nucleotide-diphospho-sugar transferases"/>
    <property type="match status" value="1"/>
</dbReference>
<evidence type="ECO:0000313" key="1">
    <source>
        <dbReference type="EMBL" id="GEN23551.1"/>
    </source>
</evidence>
<dbReference type="Proteomes" id="UP000321726">
    <property type="component" value="Unassembled WGS sequence"/>
</dbReference>
<reference evidence="2 3" key="1">
    <citation type="submission" date="2016-11" db="EMBL/GenBank/DDBJ databases">
        <authorList>
            <person name="Jaros S."/>
            <person name="Januszkiewicz K."/>
            <person name="Wedrychowicz H."/>
        </authorList>
    </citation>
    <scope>NUCLEOTIDE SEQUENCE [LARGE SCALE GENOMIC DNA]</scope>
    <source>
        <strain evidence="2 3">DSM 4740</strain>
    </source>
</reference>
<dbReference type="InterPro" id="IPR029044">
    <property type="entry name" value="Nucleotide-diphossugar_trans"/>
</dbReference>
<evidence type="ECO:0008006" key="5">
    <source>
        <dbReference type="Google" id="ProtNLM"/>
    </source>
</evidence>
<accession>A0A1M7FVG3</accession>
<keyword evidence="4" id="KW-1185">Reference proteome</keyword>
<evidence type="ECO:0000313" key="2">
    <source>
        <dbReference type="EMBL" id="SHM08061.1"/>
    </source>
</evidence>
<sequence length="149" mass="16655">MVDDGTLDQQLHDLSNSNARIVRCQASTLGQRLNMAASLSHGRMLGFCQNTLDVSWVERMLAAAEGRTGLVDRMSSANGVPLIEMHPLRRLLPSWLRWRPHYAARALGVERTWFDRMGGFDPSLEGDAMEDLATRLKACRANIVTQGIY</sequence>
<dbReference type="EMBL" id="BJXU01000048">
    <property type="protein sequence ID" value="GEN23551.1"/>
    <property type="molecule type" value="Genomic_DNA"/>
</dbReference>
<name>A0A1M7FVG3_9GAMM</name>
<gene>
    <name evidence="1" type="ORF">HCU01_15000</name>
    <name evidence="2" type="ORF">SAMN05660971_02086</name>
</gene>
<proteinExistence type="predicted"/>
<dbReference type="AlphaFoldDB" id="A0A1M7FVG3"/>
<protein>
    <recommendedName>
        <fullName evidence="5">Glycosyl transferase family 2</fullName>
    </recommendedName>
</protein>
<organism evidence="2 3">
    <name type="scientific">Halomonas cupida</name>
    <dbReference type="NCBI Taxonomy" id="44933"/>
    <lineage>
        <taxon>Bacteria</taxon>
        <taxon>Pseudomonadati</taxon>
        <taxon>Pseudomonadota</taxon>
        <taxon>Gammaproteobacteria</taxon>
        <taxon>Oceanospirillales</taxon>
        <taxon>Halomonadaceae</taxon>
        <taxon>Halomonas</taxon>
    </lineage>
</organism>
<reference evidence="1 4" key="2">
    <citation type="submission" date="2019-07" db="EMBL/GenBank/DDBJ databases">
        <title>Whole genome shotgun sequence of Halomonas cupida NBRC 102219.</title>
        <authorList>
            <person name="Hosoyama A."/>
            <person name="Uohara A."/>
            <person name="Ohji S."/>
            <person name="Ichikawa N."/>
        </authorList>
    </citation>
    <scope>NUCLEOTIDE SEQUENCE [LARGE SCALE GENOMIC DNA]</scope>
    <source>
        <strain evidence="1 4">NBRC 102219</strain>
    </source>
</reference>
<dbReference type="Proteomes" id="UP000184123">
    <property type="component" value="Unassembled WGS sequence"/>
</dbReference>
<evidence type="ECO:0000313" key="4">
    <source>
        <dbReference type="Proteomes" id="UP000321726"/>
    </source>
</evidence>